<gene>
    <name evidence="7" type="ORF">RUMHYD_03428</name>
</gene>
<evidence type="ECO:0000313" key="7">
    <source>
        <dbReference type="EMBL" id="EEG47681.1"/>
    </source>
</evidence>
<dbReference type="HOGENOM" id="CLU_091805_2_1_9"/>
<dbReference type="GO" id="GO:0016020">
    <property type="term" value="C:membrane"/>
    <property type="evidence" value="ECO:0007669"/>
    <property type="project" value="UniProtKB-SubCell"/>
</dbReference>
<dbReference type="CDD" id="cd15904">
    <property type="entry name" value="TSPO_MBR"/>
    <property type="match status" value="1"/>
</dbReference>
<evidence type="ECO:0008006" key="9">
    <source>
        <dbReference type="Google" id="ProtNLM"/>
    </source>
</evidence>
<evidence type="ECO:0000256" key="5">
    <source>
        <dbReference type="ARBA" id="ARBA00023136"/>
    </source>
</evidence>
<feature type="transmembrane region" description="Helical" evidence="6">
    <location>
        <begin position="47"/>
        <end position="67"/>
    </location>
</feature>
<dbReference type="Gene3D" id="1.20.1260.100">
    <property type="entry name" value="TspO/MBR protein"/>
    <property type="match status" value="1"/>
</dbReference>
<feature type="transmembrane region" description="Helical" evidence="6">
    <location>
        <begin position="103"/>
        <end position="123"/>
    </location>
</feature>
<accession>C0CRB4</accession>
<dbReference type="InterPro" id="IPR004307">
    <property type="entry name" value="TspO_MBR"/>
</dbReference>
<dbReference type="InterPro" id="IPR038330">
    <property type="entry name" value="TspO/MBR-related_sf"/>
</dbReference>
<evidence type="ECO:0000256" key="3">
    <source>
        <dbReference type="ARBA" id="ARBA00022692"/>
    </source>
</evidence>
<sequence>MEKIQWKPLLLSILISLGTGTLAGLLTSGSMEKYQTLYHPPLAPPGWVFPVVWTILYFLMGVAAYRVYVSGNDDTKQALLIYGAQLLVNALWPLLFFKLDAYFFSFIWLLLLFDLVLLTARCFSMIDQIAGKLLIPYLIWLVFAGYLNLAYLIHNLFN</sequence>
<evidence type="ECO:0000256" key="2">
    <source>
        <dbReference type="ARBA" id="ARBA00007524"/>
    </source>
</evidence>
<evidence type="ECO:0000256" key="6">
    <source>
        <dbReference type="SAM" id="Phobius"/>
    </source>
</evidence>
<keyword evidence="8" id="KW-1185">Reference proteome</keyword>
<dbReference type="PIRSF" id="PIRSF005859">
    <property type="entry name" value="PBR"/>
    <property type="match status" value="1"/>
</dbReference>
<evidence type="ECO:0000256" key="1">
    <source>
        <dbReference type="ARBA" id="ARBA00004141"/>
    </source>
</evidence>
<comment type="subcellular location">
    <subcellularLocation>
        <location evidence="1">Membrane</location>
        <topology evidence="1">Multi-pass membrane protein</topology>
    </subcellularLocation>
</comment>
<feature type="transmembrane region" description="Helical" evidence="6">
    <location>
        <begin position="135"/>
        <end position="153"/>
    </location>
</feature>
<organism evidence="7 8">
    <name type="scientific">Blautia hydrogenotrophica (strain DSM 10507 / JCM 14656 / S5a33)</name>
    <name type="common">Ruminococcus hydrogenotrophicus</name>
    <dbReference type="NCBI Taxonomy" id="476272"/>
    <lineage>
        <taxon>Bacteria</taxon>
        <taxon>Bacillati</taxon>
        <taxon>Bacillota</taxon>
        <taxon>Clostridia</taxon>
        <taxon>Lachnospirales</taxon>
        <taxon>Lachnospiraceae</taxon>
        <taxon>Blautia</taxon>
    </lineage>
</organism>
<dbReference type="RefSeq" id="WP_005951766.1">
    <property type="nucleotide sequence ID" value="NZ_CP136423.1"/>
</dbReference>
<keyword evidence="5 6" id="KW-0472">Membrane</keyword>
<dbReference type="Proteomes" id="UP000003100">
    <property type="component" value="Unassembled WGS sequence"/>
</dbReference>
<dbReference type="GeneID" id="86823250"/>
<keyword evidence="3 6" id="KW-0812">Transmembrane</keyword>
<reference evidence="7 8" key="1">
    <citation type="submission" date="2009-01" db="EMBL/GenBank/DDBJ databases">
        <authorList>
            <person name="Fulton L."/>
            <person name="Clifton S."/>
            <person name="Fulton B."/>
            <person name="Xu J."/>
            <person name="Minx P."/>
            <person name="Pepin K.H."/>
            <person name="Johnson M."/>
            <person name="Bhonagiri V."/>
            <person name="Nash W.E."/>
            <person name="Mardis E.R."/>
            <person name="Wilson R.K."/>
        </authorList>
    </citation>
    <scope>NUCLEOTIDE SEQUENCE [LARGE SCALE GENOMIC DNA]</scope>
    <source>
        <strain evidence="8">DSM 10507 / JCM 14656 / S5a33</strain>
    </source>
</reference>
<feature type="transmembrane region" description="Helical" evidence="6">
    <location>
        <begin position="79"/>
        <end position="97"/>
    </location>
</feature>
<protein>
    <recommendedName>
        <fullName evidence="9">TspO/MBR family</fullName>
    </recommendedName>
</protein>
<keyword evidence="4 6" id="KW-1133">Transmembrane helix</keyword>
<dbReference type="EMBL" id="ACBZ01000181">
    <property type="protein sequence ID" value="EEG47681.1"/>
    <property type="molecule type" value="Genomic_DNA"/>
</dbReference>
<comment type="similarity">
    <text evidence="2">Belongs to the TspO/BZRP family.</text>
</comment>
<dbReference type="PANTHER" id="PTHR10057:SF0">
    <property type="entry name" value="TRANSLOCATOR PROTEIN"/>
    <property type="match status" value="1"/>
</dbReference>
<dbReference type="Pfam" id="PF03073">
    <property type="entry name" value="TspO_MBR"/>
    <property type="match status" value="1"/>
</dbReference>
<dbReference type="eggNOG" id="COG3476">
    <property type="taxonomic scope" value="Bacteria"/>
</dbReference>
<evidence type="ECO:0000313" key="8">
    <source>
        <dbReference type="Proteomes" id="UP000003100"/>
    </source>
</evidence>
<dbReference type="PATRIC" id="fig|476272.21.peg.104"/>
<dbReference type="FunFam" id="1.20.1260.100:FF:000001">
    <property type="entry name" value="translocator protein 2"/>
    <property type="match status" value="1"/>
</dbReference>
<dbReference type="PANTHER" id="PTHR10057">
    <property type="entry name" value="PERIPHERAL-TYPE BENZODIAZEPINE RECEPTOR"/>
    <property type="match status" value="1"/>
</dbReference>
<name>C0CRB4_BLAHS</name>
<reference evidence="7 8" key="2">
    <citation type="submission" date="2009-02" db="EMBL/GenBank/DDBJ databases">
        <title>Draft genome sequence of Blautia hydrogenotrophica DSM 10507 (Ruminococcus hydrogenotrophicus DSM 10507).</title>
        <authorList>
            <person name="Sudarsanam P."/>
            <person name="Ley R."/>
            <person name="Guruge J."/>
            <person name="Turnbaugh P.J."/>
            <person name="Mahowald M."/>
            <person name="Liep D."/>
            <person name="Gordon J."/>
        </authorList>
    </citation>
    <scope>NUCLEOTIDE SEQUENCE [LARGE SCALE GENOMIC DNA]</scope>
    <source>
        <strain evidence="8">DSM 10507 / JCM 14656 / S5a33</strain>
    </source>
</reference>
<comment type="caution">
    <text evidence="7">The sequence shown here is derived from an EMBL/GenBank/DDBJ whole genome shotgun (WGS) entry which is preliminary data.</text>
</comment>
<proteinExistence type="inferred from homology"/>
<dbReference type="AlphaFoldDB" id="C0CRB4"/>
<evidence type="ECO:0000256" key="4">
    <source>
        <dbReference type="ARBA" id="ARBA00022989"/>
    </source>
</evidence>
<dbReference type="GO" id="GO:0033013">
    <property type="term" value="P:tetrapyrrole metabolic process"/>
    <property type="evidence" value="ECO:0007669"/>
    <property type="project" value="UniProtKB-ARBA"/>
</dbReference>